<dbReference type="AlphaFoldDB" id="K6H1S4"/>
<evidence type="ECO:0000313" key="2">
    <source>
        <dbReference type="EMBL" id="EKO36488.1"/>
    </source>
</evidence>
<dbReference type="InterPro" id="IPR029058">
    <property type="entry name" value="AB_hydrolase_fold"/>
</dbReference>
<dbReference type="InterPro" id="IPR050266">
    <property type="entry name" value="AB_hydrolase_sf"/>
</dbReference>
<dbReference type="GO" id="GO:0016020">
    <property type="term" value="C:membrane"/>
    <property type="evidence" value="ECO:0007669"/>
    <property type="project" value="TreeGrafter"/>
</dbReference>
<dbReference type="InterPro" id="IPR000639">
    <property type="entry name" value="Epox_hydrolase-like"/>
</dbReference>
<gene>
    <name evidence="2" type="ORF">B273_1243</name>
</gene>
<organism evidence="2 3">
    <name type="scientific">SAR86 cluster bacterium SAR86E</name>
    <dbReference type="NCBI Taxonomy" id="1208365"/>
    <lineage>
        <taxon>Bacteria</taxon>
        <taxon>Pseudomonadati</taxon>
        <taxon>Pseudomonadota</taxon>
        <taxon>Gammaproteobacteria</taxon>
        <taxon>SAR86 cluster</taxon>
    </lineage>
</organism>
<reference evidence="2 3" key="1">
    <citation type="submission" date="2012-09" db="EMBL/GenBank/DDBJ databases">
        <authorList>
            <person name="Dupont C.L."/>
            <person name="Rusch D.B."/>
            <person name="Lombardo M.-J."/>
            <person name="Novotny M."/>
            <person name="Yee-Greenbaum J."/>
            <person name="Laskin R."/>
        </authorList>
    </citation>
    <scope>NUCLEOTIDE SEQUENCE [LARGE SCALE GENOMIC DNA]</scope>
    <source>
        <strain evidence="2">SAR86E</strain>
    </source>
</reference>
<dbReference type="GO" id="GO:0003824">
    <property type="term" value="F:catalytic activity"/>
    <property type="evidence" value="ECO:0007669"/>
    <property type="project" value="InterPro"/>
</dbReference>
<dbReference type="EMBL" id="AMWX01000008">
    <property type="protein sequence ID" value="EKO36488.1"/>
    <property type="molecule type" value="Genomic_DNA"/>
</dbReference>
<dbReference type="PANTHER" id="PTHR43798">
    <property type="entry name" value="MONOACYLGLYCEROL LIPASE"/>
    <property type="match status" value="1"/>
</dbReference>
<proteinExistence type="predicted"/>
<dbReference type="PRINTS" id="PR00111">
    <property type="entry name" value="ABHYDROLASE"/>
</dbReference>
<sequence length="373" mass="42548">MSGFNCKGIEMEVLRTPDERFNNLKEYPFEPHYTNIKTHDGTTLRIHHIDEGPKDGPILLAMHGQPVWSYLYARMIPFLVKVGIRVIAPDLPGYGKSDKPAAREDYSYQNQVDWMGEWLKENNFLNLTFFGQDWGGLIGLRMVAQDPDRFIKVSMGNTGLPYNPDVPQEVIEKVKEFRASNLKLTPMSMQKEVMQMDGKNLSKESSPTFHPSLKFMYWQKFCWDTENLPVGFINSTMMEKRSKISMIGQYLFENLGLAKISPFTSDLMKAYEAPFPDPSFKMGPRAMPSHVPTLPDQSLEAQKKAREFFKTSTKPFLAVFAGDDPVTNGIEKDVLKMAPNAKSAPHIGGGHFYQWTRPEQLSDILISFIKEQT</sequence>
<dbReference type="InterPro" id="IPR000073">
    <property type="entry name" value="AB_hydrolase_1"/>
</dbReference>
<dbReference type="SUPFAM" id="SSF53474">
    <property type="entry name" value="alpha/beta-Hydrolases"/>
    <property type="match status" value="1"/>
</dbReference>
<name>K6H1S4_9GAMM</name>
<accession>K6H1S4</accession>
<dbReference type="Gene3D" id="3.40.50.1820">
    <property type="entry name" value="alpha/beta hydrolase"/>
    <property type="match status" value="1"/>
</dbReference>
<dbReference type="Pfam" id="PF00561">
    <property type="entry name" value="Abhydrolase_1"/>
    <property type="match status" value="1"/>
</dbReference>
<comment type="caution">
    <text evidence="2">The sequence shown here is derived from an EMBL/GenBank/DDBJ whole genome shotgun (WGS) entry which is preliminary data.</text>
</comment>
<feature type="domain" description="AB hydrolase-1" evidence="1">
    <location>
        <begin position="57"/>
        <end position="212"/>
    </location>
</feature>
<dbReference type="PATRIC" id="fig|1208365.4.peg.823"/>
<protein>
    <submittedName>
        <fullName evidence="2">Putative haloalkane dehalogenase</fullName>
    </submittedName>
</protein>
<evidence type="ECO:0000313" key="3">
    <source>
        <dbReference type="Proteomes" id="UP000010310"/>
    </source>
</evidence>
<evidence type="ECO:0000259" key="1">
    <source>
        <dbReference type="Pfam" id="PF00561"/>
    </source>
</evidence>
<dbReference type="NCBIfam" id="NF002043">
    <property type="entry name" value="PRK00870.1"/>
    <property type="match status" value="1"/>
</dbReference>
<keyword evidence="3" id="KW-1185">Reference proteome</keyword>
<dbReference type="PANTHER" id="PTHR43798:SF33">
    <property type="entry name" value="HYDROLASE, PUTATIVE (AFU_ORTHOLOGUE AFUA_2G14860)-RELATED"/>
    <property type="match status" value="1"/>
</dbReference>
<dbReference type="STRING" id="1208365.B273_1243"/>
<dbReference type="Proteomes" id="UP000010310">
    <property type="component" value="Unassembled WGS sequence"/>
</dbReference>
<dbReference type="PRINTS" id="PR00412">
    <property type="entry name" value="EPOXHYDRLASE"/>
</dbReference>